<dbReference type="PANTHER" id="PTHR43343">
    <property type="entry name" value="PEPTIDASE S12"/>
    <property type="match status" value="1"/>
</dbReference>
<dbReference type="RefSeq" id="WP_189988265.1">
    <property type="nucleotide sequence ID" value="NZ_BMZS01000003.1"/>
</dbReference>
<reference evidence="4" key="1">
    <citation type="journal article" date="2014" name="Int. J. Syst. Evol. Microbiol.">
        <title>Complete genome sequence of Corynebacterium casei LMG S-19264T (=DSM 44701T), isolated from a smear-ripened cheese.</title>
        <authorList>
            <consortium name="US DOE Joint Genome Institute (JGI-PGF)"/>
            <person name="Walter F."/>
            <person name="Albersmeier A."/>
            <person name="Kalinowski J."/>
            <person name="Ruckert C."/>
        </authorList>
    </citation>
    <scope>NUCLEOTIDE SEQUENCE</scope>
    <source>
        <strain evidence="4">KCTC 42651</strain>
    </source>
</reference>
<dbReference type="SUPFAM" id="SSF50494">
    <property type="entry name" value="Trypsin-like serine proteases"/>
    <property type="match status" value="1"/>
</dbReference>
<dbReference type="Pfam" id="PF17820">
    <property type="entry name" value="PDZ_6"/>
    <property type="match status" value="1"/>
</dbReference>
<dbReference type="Pfam" id="PF13365">
    <property type="entry name" value="Trypsin_2"/>
    <property type="match status" value="1"/>
</dbReference>
<comment type="caution">
    <text evidence="4">The sequence shown here is derived from an EMBL/GenBank/DDBJ whole genome shotgun (WGS) entry which is preliminary data.</text>
</comment>
<name>A0A919CNV2_9PROT</name>
<feature type="domain" description="PDZ" evidence="3">
    <location>
        <begin position="270"/>
        <end position="365"/>
    </location>
</feature>
<dbReference type="Pfam" id="PF13180">
    <property type="entry name" value="PDZ_2"/>
    <property type="match status" value="1"/>
</dbReference>
<dbReference type="SUPFAM" id="SSF50156">
    <property type="entry name" value="PDZ domain-like"/>
    <property type="match status" value="2"/>
</dbReference>
<dbReference type="Gene3D" id="2.40.10.120">
    <property type="match status" value="1"/>
</dbReference>
<protein>
    <submittedName>
        <fullName evidence="4">Serine protease</fullName>
    </submittedName>
</protein>
<keyword evidence="5" id="KW-1185">Reference proteome</keyword>
<dbReference type="SMART" id="SM00228">
    <property type="entry name" value="PDZ"/>
    <property type="match status" value="2"/>
</dbReference>
<dbReference type="InterPro" id="IPR009003">
    <property type="entry name" value="Peptidase_S1_PA"/>
</dbReference>
<dbReference type="InterPro" id="IPR001478">
    <property type="entry name" value="PDZ"/>
</dbReference>
<dbReference type="InterPro" id="IPR051201">
    <property type="entry name" value="Chloro_Bact_Ser_Proteases"/>
</dbReference>
<dbReference type="Proteomes" id="UP000630353">
    <property type="component" value="Unassembled WGS sequence"/>
</dbReference>
<evidence type="ECO:0000256" key="2">
    <source>
        <dbReference type="ARBA" id="ARBA00022801"/>
    </source>
</evidence>
<organism evidence="4 5">
    <name type="scientific">Thalassobaculum fulvum</name>
    <dbReference type="NCBI Taxonomy" id="1633335"/>
    <lineage>
        <taxon>Bacteria</taxon>
        <taxon>Pseudomonadati</taxon>
        <taxon>Pseudomonadota</taxon>
        <taxon>Alphaproteobacteria</taxon>
        <taxon>Rhodospirillales</taxon>
        <taxon>Thalassobaculaceae</taxon>
        <taxon>Thalassobaculum</taxon>
    </lineage>
</organism>
<dbReference type="EMBL" id="BMZS01000003">
    <property type="protein sequence ID" value="GHD45806.1"/>
    <property type="molecule type" value="Genomic_DNA"/>
</dbReference>
<dbReference type="InterPro" id="IPR036034">
    <property type="entry name" value="PDZ_sf"/>
</dbReference>
<evidence type="ECO:0000256" key="1">
    <source>
        <dbReference type="ARBA" id="ARBA00022670"/>
    </source>
</evidence>
<sequence length="492" mass="49744">MTVVTERRRLPASGARGTGSGILRRGAVALAGAGIIVWSGVASAATGGYADLVDKVAPSVVAVFTTQARPATEAGPSPFGPGRPFEDFARRFGIPVPQLGPQNQGPAHALGSGFVIDPSGYVVTNNHVVDGATEVKIKLADAEEYPATVIGTDPETDLALLKVSAPKPLPAATFGSSASLRVGDEVIAVGNPFGLGGTVTAGIVSARGRAIDNGPYVDFIQTDAAINRGNSGGPLFDTDGQVVGVNSAILSPNGGSVGVGFAIPSDTVKAVIAQLKDSGQVERGWLGVSVQPVTPEIAAAIGLEDRNGALVAQVVPGGPSDGHLRPGDVIRSVGGKTVESVRELPKLIAASQIGQTAEIGLIRDGRPLDVAVEIGRREPKTAGLTPGGGKSERTAALGRLGVTVAPVTDEVRSSLGLDESAQGAVVTSLKPDGAAAKAGLVTGDVIERINGRVVRAPRDLEAAVHDAGNPSVLVLINRRGSTLFVGIRLADA</sequence>
<dbReference type="PANTHER" id="PTHR43343:SF3">
    <property type="entry name" value="PROTEASE DO-LIKE 8, CHLOROPLASTIC"/>
    <property type="match status" value="1"/>
</dbReference>
<dbReference type="InterPro" id="IPR041489">
    <property type="entry name" value="PDZ_6"/>
</dbReference>
<evidence type="ECO:0000313" key="4">
    <source>
        <dbReference type="EMBL" id="GHD45806.1"/>
    </source>
</evidence>
<dbReference type="AlphaFoldDB" id="A0A919CNV2"/>
<evidence type="ECO:0000313" key="5">
    <source>
        <dbReference type="Proteomes" id="UP000630353"/>
    </source>
</evidence>
<proteinExistence type="predicted"/>
<keyword evidence="1 4" id="KW-0645">Protease</keyword>
<keyword evidence="2" id="KW-0378">Hydrolase</keyword>
<accession>A0A919CNV2</accession>
<dbReference type="PRINTS" id="PR00834">
    <property type="entry name" value="PROTEASES2C"/>
</dbReference>
<dbReference type="GO" id="GO:0006508">
    <property type="term" value="P:proteolysis"/>
    <property type="evidence" value="ECO:0007669"/>
    <property type="project" value="UniProtKB-KW"/>
</dbReference>
<evidence type="ECO:0000259" key="3">
    <source>
        <dbReference type="PROSITE" id="PS50106"/>
    </source>
</evidence>
<dbReference type="CDD" id="cd10839">
    <property type="entry name" value="cpPDZ1_DegP-like"/>
    <property type="match status" value="1"/>
</dbReference>
<dbReference type="InterPro" id="IPR001940">
    <property type="entry name" value="Peptidase_S1C"/>
</dbReference>
<dbReference type="GO" id="GO:0004252">
    <property type="term" value="F:serine-type endopeptidase activity"/>
    <property type="evidence" value="ECO:0007669"/>
    <property type="project" value="InterPro"/>
</dbReference>
<gene>
    <name evidence="4" type="ORF">GCM10017083_14290</name>
</gene>
<dbReference type="PROSITE" id="PS50106">
    <property type="entry name" value="PDZ"/>
    <property type="match status" value="2"/>
</dbReference>
<dbReference type="Gene3D" id="2.30.42.10">
    <property type="match status" value="2"/>
</dbReference>
<feature type="domain" description="PDZ" evidence="3">
    <location>
        <begin position="398"/>
        <end position="479"/>
    </location>
</feature>
<reference evidence="4" key="2">
    <citation type="submission" date="2020-09" db="EMBL/GenBank/DDBJ databases">
        <authorList>
            <person name="Sun Q."/>
            <person name="Kim S."/>
        </authorList>
    </citation>
    <scope>NUCLEOTIDE SEQUENCE</scope>
    <source>
        <strain evidence="4">KCTC 42651</strain>
    </source>
</reference>